<feature type="compositionally biased region" description="Polar residues" evidence="1">
    <location>
        <begin position="151"/>
        <end position="161"/>
    </location>
</feature>
<evidence type="ECO:0008006" key="5">
    <source>
        <dbReference type="Google" id="ProtNLM"/>
    </source>
</evidence>
<dbReference type="Gene3D" id="1.20.120.1490">
    <property type="match status" value="1"/>
</dbReference>
<dbReference type="Proteomes" id="UP000247345">
    <property type="component" value="Unassembled WGS sequence"/>
</dbReference>
<feature type="signal peptide" evidence="2">
    <location>
        <begin position="1"/>
        <end position="20"/>
    </location>
</feature>
<evidence type="ECO:0000256" key="2">
    <source>
        <dbReference type="SAM" id="SignalP"/>
    </source>
</evidence>
<dbReference type="EMBL" id="MSCK01000001">
    <property type="protein sequence ID" value="PQJ71904.1"/>
    <property type="molecule type" value="Genomic_DNA"/>
</dbReference>
<dbReference type="RefSeq" id="WP_105047558.1">
    <property type="nucleotide sequence ID" value="NZ_CP150661.1"/>
</dbReference>
<accession>A0A2P6CAF8</accession>
<dbReference type="OrthoDB" id="956918at2"/>
<dbReference type="AlphaFoldDB" id="A0A2P6CAF8"/>
<keyword evidence="4" id="KW-1185">Reference proteome</keyword>
<feature type="region of interest" description="Disordered" evidence="1">
    <location>
        <begin position="72"/>
        <end position="97"/>
    </location>
</feature>
<evidence type="ECO:0000313" key="3">
    <source>
        <dbReference type="EMBL" id="PQJ71904.1"/>
    </source>
</evidence>
<feature type="region of interest" description="Disordered" evidence="1">
    <location>
        <begin position="128"/>
        <end position="161"/>
    </location>
</feature>
<feature type="chain" id="PRO_5015122671" description="DUF4890 domain-containing protein" evidence="2">
    <location>
        <begin position="21"/>
        <end position="161"/>
    </location>
</feature>
<sequence>MKNLVSILVLVFAITFTTQAQQKRGGNRDKGSSLTPEQHATLAVKKMTLALDLSQKQQNEIKPLLTAKMAERKAAMEQKKANRADKKRPTADEKYAMQNKRLDDKIYMKNKMKDILNKEQFEKFEKMQKGRNKMAMNKMKGKKGSKNNKGSQRGSRTQQGK</sequence>
<comment type="caution">
    <text evidence="3">The sequence shown here is derived from an EMBL/GenBank/DDBJ whole genome shotgun (WGS) entry which is preliminary data.</text>
</comment>
<name>A0A2P6CAF8_9FLAO</name>
<gene>
    <name evidence="3" type="ORF">BTO14_00950</name>
</gene>
<evidence type="ECO:0000256" key="1">
    <source>
        <dbReference type="SAM" id="MobiDB-lite"/>
    </source>
</evidence>
<reference evidence="3 4" key="1">
    <citation type="submission" date="2016-12" db="EMBL/GenBank/DDBJ databases">
        <title>Trade-off between light-utilization and light-protection in marine flavobacteria.</title>
        <authorList>
            <person name="Kumagai Y."/>
            <person name="Yoshizawa S."/>
            <person name="Kogure K."/>
            <person name="Iwasaki W."/>
        </authorList>
    </citation>
    <scope>NUCLEOTIDE SEQUENCE [LARGE SCALE GENOMIC DNA]</scope>
    <source>
        <strain evidence="3 4">KCTC 12100</strain>
    </source>
</reference>
<evidence type="ECO:0000313" key="4">
    <source>
        <dbReference type="Proteomes" id="UP000247345"/>
    </source>
</evidence>
<keyword evidence="2" id="KW-0732">Signal</keyword>
<proteinExistence type="predicted"/>
<protein>
    <recommendedName>
        <fullName evidence="5">DUF4890 domain-containing protein</fullName>
    </recommendedName>
</protein>
<organism evidence="3 4">
    <name type="scientific">Polaribacter butkevichii</name>
    <dbReference type="NCBI Taxonomy" id="218490"/>
    <lineage>
        <taxon>Bacteria</taxon>
        <taxon>Pseudomonadati</taxon>
        <taxon>Bacteroidota</taxon>
        <taxon>Flavobacteriia</taxon>
        <taxon>Flavobacteriales</taxon>
        <taxon>Flavobacteriaceae</taxon>
    </lineage>
</organism>